<accession>A0ABD3MZ93</accession>
<evidence type="ECO:0000259" key="1">
    <source>
        <dbReference type="Pfam" id="PF04321"/>
    </source>
</evidence>
<name>A0ABD3MZ93_9STRA</name>
<reference evidence="2 3" key="1">
    <citation type="submission" date="2024-10" db="EMBL/GenBank/DDBJ databases">
        <title>Updated reference genomes for cyclostephanoid diatoms.</title>
        <authorList>
            <person name="Roberts W.R."/>
            <person name="Alverson A.J."/>
        </authorList>
    </citation>
    <scope>NUCLEOTIDE SEQUENCE [LARGE SCALE GENOMIC DNA]</scope>
    <source>
        <strain evidence="2 3">AJA010-31</strain>
    </source>
</reference>
<dbReference type="Proteomes" id="UP001530400">
    <property type="component" value="Unassembled WGS sequence"/>
</dbReference>
<dbReference type="PANTHER" id="PTHR43242">
    <property type="entry name" value="NAD(P)-BINDING ROSSMANN-FOLD SUPERFAMILY PROTEIN"/>
    <property type="match status" value="1"/>
</dbReference>
<evidence type="ECO:0000313" key="3">
    <source>
        <dbReference type="Proteomes" id="UP001530400"/>
    </source>
</evidence>
<organism evidence="2 3">
    <name type="scientific">Cyclotella atomus</name>
    <dbReference type="NCBI Taxonomy" id="382360"/>
    <lineage>
        <taxon>Eukaryota</taxon>
        <taxon>Sar</taxon>
        <taxon>Stramenopiles</taxon>
        <taxon>Ochrophyta</taxon>
        <taxon>Bacillariophyta</taxon>
        <taxon>Coscinodiscophyceae</taxon>
        <taxon>Thalassiosirophycidae</taxon>
        <taxon>Stephanodiscales</taxon>
        <taxon>Stephanodiscaceae</taxon>
        <taxon>Cyclotella</taxon>
    </lineage>
</organism>
<gene>
    <name evidence="2" type="ORF">ACHAWO_003281</name>
</gene>
<feature type="domain" description="RmlD-like substrate binding" evidence="1">
    <location>
        <begin position="6"/>
        <end position="172"/>
    </location>
</feature>
<keyword evidence="3" id="KW-1185">Reference proteome</keyword>
<proteinExistence type="predicted"/>
<dbReference type="SUPFAM" id="SSF51735">
    <property type="entry name" value="NAD(P)-binding Rossmann-fold domains"/>
    <property type="match status" value="1"/>
</dbReference>
<dbReference type="InterPro" id="IPR029903">
    <property type="entry name" value="RmlD-like-bd"/>
</dbReference>
<dbReference type="Pfam" id="PF04321">
    <property type="entry name" value="RmlD_sub_bind"/>
    <property type="match status" value="1"/>
</dbReference>
<sequence length="372" mass="41015">MTSVKKILITGSSGYVGQHLLSTLARHGVTTTSTTRQYEVYCAYNSLSTFESDLHQLCSEMLHPSIVKMTPFPLDFTTDIVSEIKSVSSGNIDVIIHLAALSSPFYCESHADEAWCINVPVKLLELNAPIVYMSTDQVYAGTKQYYKEEDETLPVNLYGRTKLAFERVLLQQLDGNSAEAPLLTKDELGDSTLPSHLSASKLKDLKQPHPPSVILRSSLILGKPTPLAHGCKKGSFPSFMQFVQDRLQSNTETDYFTNEYRSMVHVRDVVKAILHFTKQALTSKSEGEESGGVKIYNLGGSERVNRYELAVKIANHLKIDGSCVKGVDRQVDGGGVPSPPDISMNVDKLIKELGAERLDGLNDIIRSTFALD</sequence>
<dbReference type="AlphaFoldDB" id="A0ABD3MZ93"/>
<comment type="caution">
    <text evidence="2">The sequence shown here is derived from an EMBL/GenBank/DDBJ whole genome shotgun (WGS) entry which is preliminary data.</text>
</comment>
<dbReference type="EMBL" id="JALLPJ020001362">
    <property type="protein sequence ID" value="KAL3767602.1"/>
    <property type="molecule type" value="Genomic_DNA"/>
</dbReference>
<protein>
    <recommendedName>
        <fullName evidence="1">RmlD-like substrate binding domain-containing protein</fullName>
    </recommendedName>
</protein>
<dbReference type="PANTHER" id="PTHR43242:SF1">
    <property type="entry name" value="NAD(P)-BINDING ROSSMANN-FOLD SUPERFAMILY PROTEIN"/>
    <property type="match status" value="1"/>
</dbReference>
<dbReference type="Gene3D" id="3.40.50.720">
    <property type="entry name" value="NAD(P)-binding Rossmann-like Domain"/>
    <property type="match status" value="2"/>
</dbReference>
<dbReference type="InterPro" id="IPR036291">
    <property type="entry name" value="NAD(P)-bd_dom_sf"/>
</dbReference>
<evidence type="ECO:0000313" key="2">
    <source>
        <dbReference type="EMBL" id="KAL3767602.1"/>
    </source>
</evidence>